<evidence type="ECO:0000313" key="1">
    <source>
        <dbReference type="EMBL" id="CAG8821946.1"/>
    </source>
</evidence>
<proteinExistence type="predicted"/>
<sequence>DSEKESYLPSHCNQRRAIKDKFQMKLQVEEQKGICVEVFADHAVSLLNHKWSARGETKEPDKVRFAELLYLGID</sequence>
<evidence type="ECO:0000313" key="2">
    <source>
        <dbReference type="Proteomes" id="UP000789901"/>
    </source>
</evidence>
<dbReference type="EMBL" id="CAJVQB010034992">
    <property type="protein sequence ID" value="CAG8821946.1"/>
    <property type="molecule type" value="Genomic_DNA"/>
</dbReference>
<comment type="caution">
    <text evidence="1">The sequence shown here is derived from an EMBL/GenBank/DDBJ whole genome shotgun (WGS) entry which is preliminary data.</text>
</comment>
<name>A0ABN7W956_GIGMA</name>
<dbReference type="Proteomes" id="UP000789901">
    <property type="component" value="Unassembled WGS sequence"/>
</dbReference>
<keyword evidence="2" id="KW-1185">Reference proteome</keyword>
<organism evidence="1 2">
    <name type="scientific">Gigaspora margarita</name>
    <dbReference type="NCBI Taxonomy" id="4874"/>
    <lineage>
        <taxon>Eukaryota</taxon>
        <taxon>Fungi</taxon>
        <taxon>Fungi incertae sedis</taxon>
        <taxon>Mucoromycota</taxon>
        <taxon>Glomeromycotina</taxon>
        <taxon>Glomeromycetes</taxon>
        <taxon>Diversisporales</taxon>
        <taxon>Gigasporaceae</taxon>
        <taxon>Gigaspora</taxon>
    </lineage>
</organism>
<gene>
    <name evidence="1" type="ORF">GMARGA_LOCUS27956</name>
</gene>
<accession>A0ABN7W956</accession>
<reference evidence="1 2" key="1">
    <citation type="submission" date="2021-06" db="EMBL/GenBank/DDBJ databases">
        <authorList>
            <person name="Kallberg Y."/>
            <person name="Tangrot J."/>
            <person name="Rosling A."/>
        </authorList>
    </citation>
    <scope>NUCLEOTIDE SEQUENCE [LARGE SCALE GENOMIC DNA]</scope>
    <source>
        <strain evidence="1 2">120-4 pot B 10/14</strain>
    </source>
</reference>
<protein>
    <submittedName>
        <fullName evidence="1">19749_t:CDS:1</fullName>
    </submittedName>
</protein>
<feature type="non-terminal residue" evidence="1">
    <location>
        <position position="1"/>
    </location>
</feature>